<dbReference type="Gene3D" id="1.10.10.10">
    <property type="entry name" value="Winged helix-like DNA-binding domain superfamily/Winged helix DNA-binding domain"/>
    <property type="match status" value="1"/>
</dbReference>
<organism evidence="5 6">
    <name type="scientific">Paractinoplanes ferrugineus</name>
    <dbReference type="NCBI Taxonomy" id="113564"/>
    <lineage>
        <taxon>Bacteria</taxon>
        <taxon>Bacillati</taxon>
        <taxon>Actinomycetota</taxon>
        <taxon>Actinomycetes</taxon>
        <taxon>Micromonosporales</taxon>
        <taxon>Micromonosporaceae</taxon>
        <taxon>Paractinoplanes</taxon>
    </lineage>
</organism>
<reference evidence="5" key="1">
    <citation type="submission" date="2021-01" db="EMBL/GenBank/DDBJ databases">
        <title>Whole genome shotgun sequence of Actinoplanes ferrugineus NBRC 15555.</title>
        <authorList>
            <person name="Komaki H."/>
            <person name="Tamura T."/>
        </authorList>
    </citation>
    <scope>NUCLEOTIDE SEQUENCE</scope>
    <source>
        <strain evidence="5">NBRC 15555</strain>
    </source>
</reference>
<dbReference type="InterPro" id="IPR051011">
    <property type="entry name" value="Metal_resp_trans_reg"/>
</dbReference>
<keyword evidence="3" id="KW-0804">Transcription</keyword>
<dbReference type="Proteomes" id="UP000598174">
    <property type="component" value="Unassembled WGS sequence"/>
</dbReference>
<keyword evidence="2" id="KW-0238">DNA-binding</keyword>
<keyword evidence="1" id="KW-0805">Transcription regulation</keyword>
<comment type="caution">
    <text evidence="5">The sequence shown here is derived from an EMBL/GenBank/DDBJ whole genome shotgun (WGS) entry which is preliminary data.</text>
</comment>
<dbReference type="SMART" id="SM00418">
    <property type="entry name" value="HTH_ARSR"/>
    <property type="match status" value="1"/>
</dbReference>
<accession>A0A919J8X2</accession>
<evidence type="ECO:0000256" key="3">
    <source>
        <dbReference type="ARBA" id="ARBA00023163"/>
    </source>
</evidence>
<gene>
    <name evidence="5" type="ORF">Afe05nite_72970</name>
</gene>
<name>A0A919J8X2_9ACTN</name>
<dbReference type="CDD" id="cd00090">
    <property type="entry name" value="HTH_ARSR"/>
    <property type="match status" value="1"/>
</dbReference>
<dbReference type="InterPro" id="IPR036388">
    <property type="entry name" value="WH-like_DNA-bd_sf"/>
</dbReference>
<dbReference type="PROSITE" id="PS50987">
    <property type="entry name" value="HTH_ARSR_2"/>
    <property type="match status" value="1"/>
</dbReference>
<dbReference type="InterPro" id="IPR001845">
    <property type="entry name" value="HTH_ArsR_DNA-bd_dom"/>
</dbReference>
<dbReference type="SUPFAM" id="SSF46785">
    <property type="entry name" value="Winged helix' DNA-binding domain"/>
    <property type="match status" value="1"/>
</dbReference>
<evidence type="ECO:0000313" key="6">
    <source>
        <dbReference type="Proteomes" id="UP000598174"/>
    </source>
</evidence>
<dbReference type="InterPro" id="IPR011991">
    <property type="entry name" value="ArsR-like_HTH"/>
</dbReference>
<proteinExistence type="predicted"/>
<feature type="domain" description="HTH arsR-type" evidence="4">
    <location>
        <begin position="250"/>
        <end position="352"/>
    </location>
</feature>
<evidence type="ECO:0000259" key="4">
    <source>
        <dbReference type="PROSITE" id="PS50987"/>
    </source>
</evidence>
<evidence type="ECO:0000256" key="1">
    <source>
        <dbReference type="ARBA" id="ARBA00023015"/>
    </source>
</evidence>
<dbReference type="PANTHER" id="PTHR43132:SF8">
    <property type="entry name" value="HTH-TYPE TRANSCRIPTIONAL REGULATOR KMTR"/>
    <property type="match status" value="1"/>
</dbReference>
<dbReference type="Pfam" id="PF12840">
    <property type="entry name" value="HTH_20"/>
    <property type="match status" value="1"/>
</dbReference>
<protein>
    <recommendedName>
        <fullName evidence="4">HTH arsR-type domain-containing protein</fullName>
    </recommendedName>
</protein>
<dbReference type="GO" id="GO:0003700">
    <property type="term" value="F:DNA-binding transcription factor activity"/>
    <property type="evidence" value="ECO:0007669"/>
    <property type="project" value="InterPro"/>
</dbReference>
<keyword evidence="6" id="KW-1185">Reference proteome</keyword>
<dbReference type="AlphaFoldDB" id="A0A919J8X2"/>
<dbReference type="EMBL" id="BOMM01000067">
    <property type="protein sequence ID" value="GIE15457.1"/>
    <property type="molecule type" value="Genomic_DNA"/>
</dbReference>
<dbReference type="GO" id="GO:0003677">
    <property type="term" value="F:DNA binding"/>
    <property type="evidence" value="ECO:0007669"/>
    <property type="project" value="UniProtKB-KW"/>
</dbReference>
<evidence type="ECO:0000313" key="5">
    <source>
        <dbReference type="EMBL" id="GIE15457.1"/>
    </source>
</evidence>
<dbReference type="InterPro" id="IPR036390">
    <property type="entry name" value="WH_DNA-bd_sf"/>
</dbReference>
<dbReference type="PANTHER" id="PTHR43132">
    <property type="entry name" value="ARSENICAL RESISTANCE OPERON REPRESSOR ARSR-RELATED"/>
    <property type="match status" value="1"/>
</dbReference>
<sequence>MIATEGKVHVDAAAYHPVGLRMIKVNTDPVALSHLRISLSPLWETFGSLSSLAWGRASSWPHSEWGRNAEQALAGRPGAALVTWIRRLHGQVPQELTPVPSTIERSIDMELQAMVGRLAEAGSDRLADLIAGSPMPPGTSGSAWLTWLTEAVLDYWEAALEPYWASMRMALRNDVSQRAQRLATEGTDAVLAAVDSRLRWQRPVLTLSTAAVSATVECDERLILVPMLFGRRATRCVVEPAGVVGVSYQARGAALLAKPRTARAPSDDDRLALLLGRGRAAVLRGLAEPTTTSDLAESLGLSASTISEHLKTLVAADVVHKRRDGVRVIYALDGAGMALLKYLGDEDAPPPH</sequence>
<evidence type="ECO:0000256" key="2">
    <source>
        <dbReference type="ARBA" id="ARBA00023125"/>
    </source>
</evidence>